<proteinExistence type="predicted"/>
<keyword evidence="4" id="KW-1185">Reference proteome</keyword>
<keyword evidence="3" id="KW-0418">Kinase</keyword>
<dbReference type="InterPro" id="IPR000719">
    <property type="entry name" value="Prot_kinase_dom"/>
</dbReference>
<dbReference type="EMBL" id="ML211332">
    <property type="protein sequence ID" value="TFK84228.1"/>
    <property type="molecule type" value="Genomic_DNA"/>
</dbReference>
<dbReference type="Proteomes" id="UP000308197">
    <property type="component" value="Unassembled WGS sequence"/>
</dbReference>
<evidence type="ECO:0000313" key="4">
    <source>
        <dbReference type="Proteomes" id="UP000308197"/>
    </source>
</evidence>
<dbReference type="Gene3D" id="1.10.510.10">
    <property type="entry name" value="Transferase(Phosphotransferase) domain 1"/>
    <property type="match status" value="1"/>
</dbReference>
<organism evidence="3 4">
    <name type="scientific">Polyporus arcularius HHB13444</name>
    <dbReference type="NCBI Taxonomy" id="1314778"/>
    <lineage>
        <taxon>Eukaryota</taxon>
        <taxon>Fungi</taxon>
        <taxon>Dikarya</taxon>
        <taxon>Basidiomycota</taxon>
        <taxon>Agaricomycotina</taxon>
        <taxon>Agaricomycetes</taxon>
        <taxon>Polyporales</taxon>
        <taxon>Polyporaceae</taxon>
        <taxon>Polyporus</taxon>
    </lineage>
</organism>
<sequence length="420" mass="46598">MSSTPETETTQIIAIYDTLRTSANIGLATIGLMCDLTACKAPPHKQLCASYHVQCVPVLGNGPYTTVVKAFHRQENVIYALKIFSGEKLRKVMNMARTSGALLPSMPDSVMEAHLTRELEILQGLQHPRVCALKEAFIDEHSVSIVLELGRGGNLMSYKRNRDVLLEPEGQYFAYQICDALKYIHSQGIAHWNLKPENVLLTSDIPPKVLLADCGVRKVIDYLSELQTRCGASPPFTKSQVLSDSIQQLDKSADSWFLGSMMFLLLCKSDTVFEDGADEPNWCLLQDYNISDTGMNFIALLLLPSPSARMTPAQALLHPWIHEEGARQRARSLEQDDTLSRDRARRASSPRTHIPPIHSPSNKRKLSLLQPDDSLASGSVGDMYQAGTKRPRFVQPTVQRAPAPVTDFGDEIPGLGLYRI</sequence>
<evidence type="ECO:0000259" key="2">
    <source>
        <dbReference type="PROSITE" id="PS50011"/>
    </source>
</evidence>
<dbReference type="AlphaFoldDB" id="A0A5C3P6K2"/>
<dbReference type="GO" id="GO:0005524">
    <property type="term" value="F:ATP binding"/>
    <property type="evidence" value="ECO:0007669"/>
    <property type="project" value="InterPro"/>
</dbReference>
<reference evidence="3 4" key="1">
    <citation type="journal article" date="2019" name="Nat. Ecol. Evol.">
        <title>Megaphylogeny resolves global patterns of mushroom evolution.</title>
        <authorList>
            <person name="Varga T."/>
            <person name="Krizsan K."/>
            <person name="Foldi C."/>
            <person name="Dima B."/>
            <person name="Sanchez-Garcia M."/>
            <person name="Sanchez-Ramirez S."/>
            <person name="Szollosi G.J."/>
            <person name="Szarkandi J.G."/>
            <person name="Papp V."/>
            <person name="Albert L."/>
            <person name="Andreopoulos W."/>
            <person name="Angelini C."/>
            <person name="Antonin V."/>
            <person name="Barry K.W."/>
            <person name="Bougher N.L."/>
            <person name="Buchanan P."/>
            <person name="Buyck B."/>
            <person name="Bense V."/>
            <person name="Catcheside P."/>
            <person name="Chovatia M."/>
            <person name="Cooper J."/>
            <person name="Damon W."/>
            <person name="Desjardin D."/>
            <person name="Finy P."/>
            <person name="Geml J."/>
            <person name="Haridas S."/>
            <person name="Hughes K."/>
            <person name="Justo A."/>
            <person name="Karasinski D."/>
            <person name="Kautmanova I."/>
            <person name="Kiss B."/>
            <person name="Kocsube S."/>
            <person name="Kotiranta H."/>
            <person name="LaButti K.M."/>
            <person name="Lechner B.E."/>
            <person name="Liimatainen K."/>
            <person name="Lipzen A."/>
            <person name="Lukacs Z."/>
            <person name="Mihaltcheva S."/>
            <person name="Morgado L.N."/>
            <person name="Niskanen T."/>
            <person name="Noordeloos M.E."/>
            <person name="Ohm R.A."/>
            <person name="Ortiz-Santana B."/>
            <person name="Ovrebo C."/>
            <person name="Racz N."/>
            <person name="Riley R."/>
            <person name="Savchenko A."/>
            <person name="Shiryaev A."/>
            <person name="Soop K."/>
            <person name="Spirin V."/>
            <person name="Szebenyi C."/>
            <person name="Tomsovsky M."/>
            <person name="Tulloss R.E."/>
            <person name="Uehling J."/>
            <person name="Grigoriev I.V."/>
            <person name="Vagvolgyi C."/>
            <person name="Papp T."/>
            <person name="Martin F.M."/>
            <person name="Miettinen O."/>
            <person name="Hibbett D.S."/>
            <person name="Nagy L.G."/>
        </authorList>
    </citation>
    <scope>NUCLEOTIDE SEQUENCE [LARGE SCALE GENOMIC DNA]</scope>
    <source>
        <strain evidence="3 4">HHB13444</strain>
    </source>
</reference>
<dbReference type="SUPFAM" id="SSF56112">
    <property type="entry name" value="Protein kinase-like (PK-like)"/>
    <property type="match status" value="1"/>
</dbReference>
<gene>
    <name evidence="3" type="ORF">K466DRAFT_602189</name>
</gene>
<dbReference type="Pfam" id="PF00069">
    <property type="entry name" value="Pkinase"/>
    <property type="match status" value="1"/>
</dbReference>
<protein>
    <submittedName>
        <fullName evidence="3">Kinase-like protein</fullName>
    </submittedName>
</protein>
<dbReference type="InParanoid" id="A0A5C3P6K2"/>
<dbReference type="PANTHER" id="PTHR24347">
    <property type="entry name" value="SERINE/THREONINE-PROTEIN KINASE"/>
    <property type="match status" value="1"/>
</dbReference>
<name>A0A5C3P6K2_9APHY</name>
<evidence type="ECO:0000256" key="1">
    <source>
        <dbReference type="SAM" id="MobiDB-lite"/>
    </source>
</evidence>
<evidence type="ECO:0000313" key="3">
    <source>
        <dbReference type="EMBL" id="TFK84228.1"/>
    </source>
</evidence>
<keyword evidence="3" id="KW-0808">Transferase</keyword>
<accession>A0A5C3P6K2</accession>
<dbReference type="InterPro" id="IPR011009">
    <property type="entry name" value="Kinase-like_dom_sf"/>
</dbReference>
<dbReference type="STRING" id="1314778.A0A5C3P6K2"/>
<dbReference type="PROSITE" id="PS50011">
    <property type="entry name" value="PROTEIN_KINASE_DOM"/>
    <property type="match status" value="1"/>
</dbReference>
<feature type="region of interest" description="Disordered" evidence="1">
    <location>
        <begin position="327"/>
        <end position="399"/>
    </location>
</feature>
<dbReference type="GO" id="GO:0004672">
    <property type="term" value="F:protein kinase activity"/>
    <property type="evidence" value="ECO:0007669"/>
    <property type="project" value="InterPro"/>
</dbReference>
<feature type="domain" description="Protein kinase" evidence="2">
    <location>
        <begin position="53"/>
        <end position="321"/>
    </location>
</feature>
<feature type="compositionally biased region" description="Basic and acidic residues" evidence="1">
    <location>
        <begin position="327"/>
        <end position="342"/>
    </location>
</feature>